<dbReference type="PROSITE" id="PS00027">
    <property type="entry name" value="HOMEOBOX_1"/>
    <property type="match status" value="1"/>
</dbReference>
<evidence type="ECO:0000256" key="12">
    <source>
        <dbReference type="SAM" id="MobiDB-lite"/>
    </source>
</evidence>
<evidence type="ECO:0000256" key="4">
    <source>
        <dbReference type="ARBA" id="ARBA00023155"/>
    </source>
</evidence>
<evidence type="ECO:0000256" key="11">
    <source>
        <dbReference type="SAM" id="Coils"/>
    </source>
</evidence>
<dbReference type="InterPro" id="IPR017970">
    <property type="entry name" value="Homeobox_CS"/>
</dbReference>
<keyword evidence="4 8" id="KW-0371">Homeobox</keyword>
<dbReference type="PROSITE" id="PS50071">
    <property type="entry name" value="HOMEOBOX_2"/>
    <property type="match status" value="1"/>
</dbReference>
<dbReference type="InterPro" id="IPR009057">
    <property type="entry name" value="Homeodomain-like_sf"/>
</dbReference>
<dbReference type="GO" id="GO:0005634">
    <property type="term" value="C:nucleus"/>
    <property type="evidence" value="ECO:0007669"/>
    <property type="project" value="UniProtKB-SubCell"/>
</dbReference>
<feature type="domain" description="Homeobox" evidence="13">
    <location>
        <begin position="51"/>
        <end position="111"/>
    </location>
</feature>
<dbReference type="Pfam" id="PF02183">
    <property type="entry name" value="HALZ"/>
    <property type="match status" value="1"/>
</dbReference>
<keyword evidence="5 10" id="KW-0804">Transcription</keyword>
<keyword evidence="3 8" id="KW-0238">DNA-binding</keyword>
<dbReference type="SMR" id="A0A445HGH1"/>
<protein>
    <recommendedName>
        <fullName evidence="10">Homeobox-leucine zipper protein</fullName>
    </recommendedName>
    <alternativeName>
        <fullName evidence="10">HD-ZIP protein</fullName>
    </alternativeName>
    <alternativeName>
        <fullName evidence="10">Homeodomain transcription factor</fullName>
    </alternativeName>
</protein>
<dbReference type="CDD" id="cd00086">
    <property type="entry name" value="homeodomain"/>
    <property type="match status" value="1"/>
</dbReference>
<evidence type="ECO:0000256" key="8">
    <source>
        <dbReference type="PROSITE-ProRule" id="PRU00108"/>
    </source>
</evidence>
<dbReference type="EMBL" id="QZWG01000013">
    <property type="protein sequence ID" value="RZB72622.1"/>
    <property type="molecule type" value="Genomic_DNA"/>
</dbReference>
<feature type="region of interest" description="Disordered" evidence="12">
    <location>
        <begin position="40"/>
        <end position="64"/>
    </location>
</feature>
<dbReference type="Proteomes" id="UP000289340">
    <property type="component" value="Chromosome 13"/>
</dbReference>
<keyword evidence="6 8" id="KW-0539">Nucleus</keyword>
<dbReference type="SMART" id="SM00389">
    <property type="entry name" value="HOX"/>
    <property type="match status" value="1"/>
</dbReference>
<evidence type="ECO:0000256" key="1">
    <source>
        <dbReference type="ARBA" id="ARBA00004123"/>
    </source>
</evidence>
<proteinExistence type="inferred from homology"/>
<dbReference type="InterPro" id="IPR000047">
    <property type="entry name" value="HTH_motif"/>
</dbReference>
<dbReference type="PRINTS" id="PR00031">
    <property type="entry name" value="HTHREPRESSR"/>
</dbReference>
<evidence type="ECO:0000256" key="7">
    <source>
        <dbReference type="ARBA" id="ARBA00025748"/>
    </source>
</evidence>
<dbReference type="Gramene" id="XM_028339951.1">
    <property type="protein sequence ID" value="XP_028195752.1"/>
    <property type="gene ID" value="LOC114380861"/>
</dbReference>
<gene>
    <name evidence="14" type="ORF">D0Y65_036740</name>
</gene>
<accession>A0A445HGH1</accession>
<dbReference type="PANTHER" id="PTHR24326">
    <property type="entry name" value="HOMEOBOX-LEUCINE ZIPPER PROTEIN"/>
    <property type="match status" value="1"/>
</dbReference>
<dbReference type="PANTHER" id="PTHR24326:SF591">
    <property type="entry name" value="HOMEOBOX-LEUCINE ZIPPER PROTEIN ATHB-51-RELATED"/>
    <property type="match status" value="1"/>
</dbReference>
<dbReference type="Pfam" id="PF00046">
    <property type="entry name" value="Homeodomain"/>
    <property type="match status" value="1"/>
</dbReference>
<dbReference type="InterPro" id="IPR045224">
    <property type="entry name" value="HDZip_class_I_plant"/>
</dbReference>
<feature type="DNA-binding region" description="Homeobox" evidence="8">
    <location>
        <begin position="53"/>
        <end position="112"/>
    </location>
</feature>
<evidence type="ECO:0000313" key="15">
    <source>
        <dbReference type="Proteomes" id="UP000289340"/>
    </source>
</evidence>
<dbReference type="Gene3D" id="1.10.10.60">
    <property type="entry name" value="Homeodomain-like"/>
    <property type="match status" value="1"/>
</dbReference>
<dbReference type="FunFam" id="1.10.10.60:FF:000385">
    <property type="entry name" value="Putative homeobox-leucine zipper protein ATHB-51"/>
    <property type="match status" value="1"/>
</dbReference>
<evidence type="ECO:0000256" key="5">
    <source>
        <dbReference type="ARBA" id="ARBA00023163"/>
    </source>
</evidence>
<evidence type="ECO:0000256" key="3">
    <source>
        <dbReference type="ARBA" id="ARBA00023125"/>
    </source>
</evidence>
<name>A0A445HGH1_GLYSO</name>
<keyword evidence="2 10" id="KW-0805">Transcription regulation</keyword>
<feature type="coiled-coil region" evidence="11">
    <location>
        <begin position="103"/>
        <end position="151"/>
    </location>
</feature>
<dbReference type="GO" id="GO:0043565">
    <property type="term" value="F:sequence-specific DNA binding"/>
    <property type="evidence" value="ECO:0007669"/>
    <property type="project" value="InterPro"/>
</dbReference>
<comment type="subcellular location">
    <subcellularLocation>
        <location evidence="1 8 9">Nucleus</location>
    </subcellularLocation>
</comment>
<reference evidence="14 15" key="1">
    <citation type="submission" date="2018-09" db="EMBL/GenBank/DDBJ databases">
        <title>A high-quality reference genome of wild soybean provides a powerful tool to mine soybean genomes.</title>
        <authorList>
            <person name="Xie M."/>
            <person name="Chung C.Y.L."/>
            <person name="Li M.-W."/>
            <person name="Wong F.-L."/>
            <person name="Chan T.-F."/>
            <person name="Lam H.-M."/>
        </authorList>
    </citation>
    <scope>NUCLEOTIDE SEQUENCE [LARGE SCALE GENOMIC DNA]</scope>
    <source>
        <strain evidence="15">cv. W05</strain>
        <tissue evidence="14">Hypocotyl of etiolated seedlings</tissue>
    </source>
</reference>
<evidence type="ECO:0000313" key="14">
    <source>
        <dbReference type="EMBL" id="RZB72622.1"/>
    </source>
</evidence>
<dbReference type="InterPro" id="IPR001356">
    <property type="entry name" value="HD"/>
</dbReference>
<comment type="similarity">
    <text evidence="7 10">Belongs to the HD-ZIP homeobox family. Class I subfamily.</text>
</comment>
<organism evidence="14 15">
    <name type="scientific">Glycine soja</name>
    <name type="common">Wild soybean</name>
    <dbReference type="NCBI Taxonomy" id="3848"/>
    <lineage>
        <taxon>Eukaryota</taxon>
        <taxon>Viridiplantae</taxon>
        <taxon>Streptophyta</taxon>
        <taxon>Embryophyta</taxon>
        <taxon>Tracheophyta</taxon>
        <taxon>Spermatophyta</taxon>
        <taxon>Magnoliopsida</taxon>
        <taxon>eudicotyledons</taxon>
        <taxon>Gunneridae</taxon>
        <taxon>Pentapetalae</taxon>
        <taxon>rosids</taxon>
        <taxon>fabids</taxon>
        <taxon>Fabales</taxon>
        <taxon>Fabaceae</taxon>
        <taxon>Papilionoideae</taxon>
        <taxon>50 kb inversion clade</taxon>
        <taxon>NPAAA clade</taxon>
        <taxon>indigoferoid/millettioid clade</taxon>
        <taxon>Phaseoleae</taxon>
        <taxon>Glycine</taxon>
        <taxon>Glycine subgen. Soja</taxon>
    </lineage>
</organism>
<comment type="function">
    <text evidence="10">Transcription factor.</text>
</comment>
<evidence type="ECO:0000256" key="9">
    <source>
        <dbReference type="RuleBase" id="RU000682"/>
    </source>
</evidence>
<evidence type="ECO:0000256" key="2">
    <source>
        <dbReference type="ARBA" id="ARBA00023015"/>
    </source>
</evidence>
<evidence type="ECO:0000259" key="13">
    <source>
        <dbReference type="PROSITE" id="PS50071"/>
    </source>
</evidence>
<dbReference type="AlphaFoldDB" id="A0A445HGH1"/>
<dbReference type="GO" id="GO:0000981">
    <property type="term" value="F:DNA-binding transcription factor activity, RNA polymerase II-specific"/>
    <property type="evidence" value="ECO:0007669"/>
    <property type="project" value="UniProtKB-UniRule"/>
</dbReference>
<evidence type="ECO:0000256" key="10">
    <source>
        <dbReference type="RuleBase" id="RU369038"/>
    </source>
</evidence>
<comment type="caution">
    <text evidence="14">The sequence shown here is derived from an EMBL/GenBank/DDBJ whole genome shotgun (WGS) entry which is preliminary data.</text>
</comment>
<sequence>MEWNGSTRRYVPRADSSLSFLYNYNYTPYPGMEVKQQALAETSSPMEKMNCGNQEKKKRLTSDQLDSLENSFQKEIKLDPDRKMKLSKELGLQPRQIAVWFQNRRARWKNKQLEHLYDSLKQEFDVISKEKQKLEEEVMKLKTMLREQASRTQQVSTGYTEISGEETVESTSEALRCSKRGTLHHQQQQNNIGEGNCSFTLEDYNTVPVLPYWPGVPYYHP</sequence>
<keyword evidence="11" id="KW-0175">Coiled coil</keyword>
<keyword evidence="15" id="KW-1185">Reference proteome</keyword>
<dbReference type="SUPFAM" id="SSF46689">
    <property type="entry name" value="Homeodomain-like"/>
    <property type="match status" value="1"/>
</dbReference>
<dbReference type="InterPro" id="IPR003106">
    <property type="entry name" value="Leu_zip_homeo"/>
</dbReference>
<dbReference type="GO" id="GO:0045893">
    <property type="term" value="P:positive regulation of DNA-templated transcription"/>
    <property type="evidence" value="ECO:0007669"/>
    <property type="project" value="TreeGrafter"/>
</dbReference>
<evidence type="ECO:0000256" key="6">
    <source>
        <dbReference type="ARBA" id="ARBA00023242"/>
    </source>
</evidence>